<feature type="domain" description="Fibronectin type-III" evidence="1">
    <location>
        <begin position="594"/>
        <end position="678"/>
    </location>
</feature>
<dbReference type="HOGENOM" id="CLU_384890_0_0_10"/>
<evidence type="ECO:0000313" key="3">
    <source>
        <dbReference type="Proteomes" id="UP000009049"/>
    </source>
</evidence>
<dbReference type="AlphaFoldDB" id="A4CKP8"/>
<dbReference type="RefSeq" id="WP_015754764.1">
    <property type="nucleotide sequence ID" value="NC_013222.1"/>
</dbReference>
<dbReference type="OrthoDB" id="5508967at2"/>
<keyword evidence="3" id="KW-1185">Reference proteome</keyword>
<accession>A4CKP8</accession>
<dbReference type="KEGG" id="rbi:RB2501_14004"/>
<organism evidence="2 3">
    <name type="scientific">Robiginitalea biformata (strain ATCC BAA-864 / DSM 15991 / KCTC 12146 / HTCC2501)</name>
    <dbReference type="NCBI Taxonomy" id="313596"/>
    <lineage>
        <taxon>Bacteria</taxon>
        <taxon>Pseudomonadati</taxon>
        <taxon>Bacteroidota</taxon>
        <taxon>Flavobacteriia</taxon>
        <taxon>Flavobacteriales</taxon>
        <taxon>Flavobacteriaceae</taxon>
        <taxon>Robiginitalea</taxon>
    </lineage>
</organism>
<protein>
    <recommendedName>
        <fullName evidence="1">Fibronectin type-III domain-containing protein</fullName>
    </recommendedName>
</protein>
<evidence type="ECO:0000259" key="1">
    <source>
        <dbReference type="SMART" id="SM00060"/>
    </source>
</evidence>
<dbReference type="InterPro" id="IPR003961">
    <property type="entry name" value="FN3_dom"/>
</dbReference>
<sequence>MRQLLYILALLPLSLSGQYTGIVYNGPWSQGRVDAERINHVVFSFEAPAGASGYVIEHKMIDDGFGYYEPSKNLTGFSVLSQDCTNNTPAGGANSPTYCISGTTVTAYGLQNGKRHIFRWKSTGATNADFNNIYSNHLITRTGLFPIETTTYDNTPWINIRRATEPGPGDFSWWDNPFGQRERKITDRVRDGNDRGASMGYPKQERVLEIGPEGSRKQYLRPHEFGSNRLTLRVDDDSYDLVDIFFETYVPLNVQAANDTIFWDDEGGNEAVNTVVKYTNGSGNTVYSSSPRVSGNGTSGIMRSGENRFSWDMKYFAVETYAVGSSDPYSDQPQGIVYDIEADAVERTFTPPPGFLIGNGQFDVCPKGDCAMFNNDQGSGTGAAIHVYDRATGAYLGNFENNTAGGTGNGDYTGHADLGISQQGNCGIVGRKGGNLVFAPFRGPRAGQTLNLIEVSSAIRKPENAHIGTNWYLHQGWVLVDTGTNGGHPGTSGDFNMYYNKIWAVAIDESADERNVNAMARFYAIGHATGTKSTGGNRVTNHYANATPDMEKVFFNAFTPRNGSTNHAEAYVVERNTLHGDEIPFTAGGGDVTPPTVTNVVIDQITQTSARITWDLDEGATGQLEYGLTTGYGTTSVADSSFRDRHIQTIGAGINLPNLMSGTLYNLNILGQDAAGNAIAAFNRTFTTLAADVGGIRFNSLLLASARGSGGSVKFIVN</sequence>
<dbReference type="EMBL" id="CP001712">
    <property type="protein sequence ID" value="EAR15447.1"/>
    <property type="molecule type" value="Genomic_DNA"/>
</dbReference>
<dbReference type="SMART" id="SM00060">
    <property type="entry name" value="FN3"/>
    <property type="match status" value="1"/>
</dbReference>
<dbReference type="CDD" id="cd00063">
    <property type="entry name" value="FN3"/>
    <property type="match status" value="1"/>
</dbReference>
<dbReference type="STRING" id="313596.RB2501_14004"/>
<evidence type="ECO:0000313" key="2">
    <source>
        <dbReference type="EMBL" id="EAR15447.1"/>
    </source>
</evidence>
<dbReference type="Proteomes" id="UP000009049">
    <property type="component" value="Chromosome"/>
</dbReference>
<reference evidence="2 3" key="1">
    <citation type="journal article" date="2009" name="J. Bacteriol.">
        <title>Complete genome sequence of Robiginitalea biformata HTCC2501.</title>
        <authorList>
            <person name="Oh H.M."/>
            <person name="Giovannoni S.J."/>
            <person name="Lee K."/>
            <person name="Ferriera S."/>
            <person name="Johnson J."/>
            <person name="Cho J.C."/>
        </authorList>
    </citation>
    <scope>NUCLEOTIDE SEQUENCE [LARGE SCALE GENOMIC DNA]</scope>
    <source>
        <strain evidence="3">ATCC BAA-864 / HTCC2501 / KCTC 12146</strain>
    </source>
</reference>
<name>A4CKP8_ROBBH</name>
<proteinExistence type="predicted"/>
<gene>
    <name evidence="2" type="ordered locus">RB2501_14004</name>
</gene>